<dbReference type="SMART" id="SM00360">
    <property type="entry name" value="RRM"/>
    <property type="match status" value="1"/>
</dbReference>
<keyword evidence="2 3" id="KW-0694">RNA-binding</keyword>
<dbReference type="PANTHER" id="PTHR23236">
    <property type="entry name" value="EUKARYOTIC TRANSLATION INITIATION FACTOR 4B/4H"/>
    <property type="match status" value="1"/>
</dbReference>
<feature type="compositionally biased region" description="Basic and acidic residues" evidence="4">
    <location>
        <begin position="286"/>
        <end position="299"/>
    </location>
</feature>
<evidence type="ECO:0000259" key="5">
    <source>
        <dbReference type="PROSITE" id="PS50102"/>
    </source>
</evidence>
<dbReference type="AlphaFoldDB" id="A0AAN6GS97"/>
<feature type="domain" description="RRM" evidence="5">
    <location>
        <begin position="563"/>
        <end position="684"/>
    </location>
</feature>
<reference evidence="6" key="1">
    <citation type="journal article" date="2023" name="PhytoFront">
        <title>Draft Genome Resources of Seven Strains of Tilletia horrida, Causal Agent of Kernel Smut of Rice.</title>
        <authorList>
            <person name="Khanal S."/>
            <person name="Antony Babu S."/>
            <person name="Zhou X.G."/>
        </authorList>
    </citation>
    <scope>NUCLEOTIDE SEQUENCE</scope>
    <source>
        <strain evidence="6">TX6</strain>
    </source>
</reference>
<comment type="caution">
    <text evidence="6">The sequence shown here is derived from an EMBL/GenBank/DDBJ whole genome shotgun (WGS) entry which is preliminary data.</text>
</comment>
<feature type="region of interest" description="Disordered" evidence="4">
    <location>
        <begin position="160"/>
        <end position="328"/>
    </location>
</feature>
<feature type="region of interest" description="Disordered" evidence="4">
    <location>
        <begin position="675"/>
        <end position="698"/>
    </location>
</feature>
<dbReference type="PROSITE" id="PS50102">
    <property type="entry name" value="RRM"/>
    <property type="match status" value="1"/>
</dbReference>
<keyword evidence="7" id="KW-1185">Reference proteome</keyword>
<keyword evidence="1" id="KW-0677">Repeat</keyword>
<dbReference type="InterPro" id="IPR000504">
    <property type="entry name" value="RRM_dom"/>
</dbReference>
<feature type="compositionally biased region" description="Acidic residues" evidence="4">
    <location>
        <begin position="689"/>
        <end position="698"/>
    </location>
</feature>
<protein>
    <submittedName>
        <fullName evidence="6">Nucleolar protein 12</fullName>
    </submittedName>
</protein>
<evidence type="ECO:0000256" key="4">
    <source>
        <dbReference type="SAM" id="MobiDB-lite"/>
    </source>
</evidence>
<evidence type="ECO:0000256" key="1">
    <source>
        <dbReference type="ARBA" id="ARBA00022737"/>
    </source>
</evidence>
<dbReference type="PANTHER" id="PTHR23236:SF119">
    <property type="entry name" value="NUCLEAR RNA-BINDING PROTEIN SART-3"/>
    <property type="match status" value="1"/>
</dbReference>
<feature type="compositionally biased region" description="Low complexity" evidence="4">
    <location>
        <begin position="762"/>
        <end position="780"/>
    </location>
</feature>
<feature type="region of interest" description="Disordered" evidence="4">
    <location>
        <begin position="724"/>
        <end position="862"/>
    </location>
</feature>
<evidence type="ECO:0000256" key="3">
    <source>
        <dbReference type="PROSITE-ProRule" id="PRU00176"/>
    </source>
</evidence>
<evidence type="ECO:0000256" key="2">
    <source>
        <dbReference type="ARBA" id="ARBA00022884"/>
    </source>
</evidence>
<feature type="compositionally biased region" description="Basic and acidic residues" evidence="4">
    <location>
        <begin position="798"/>
        <end position="827"/>
    </location>
</feature>
<gene>
    <name evidence="6" type="primary">NOP12</name>
    <name evidence="6" type="ORF">OC846_002227</name>
</gene>
<feature type="compositionally biased region" description="Basic residues" evidence="4">
    <location>
        <begin position="36"/>
        <end position="45"/>
    </location>
</feature>
<feature type="compositionally biased region" description="Basic and acidic residues" evidence="4">
    <location>
        <begin position="1"/>
        <end position="16"/>
    </location>
</feature>
<dbReference type="SUPFAM" id="SSF54928">
    <property type="entry name" value="RNA-binding domain, RBD"/>
    <property type="match status" value="1"/>
</dbReference>
<dbReference type="InterPro" id="IPR012677">
    <property type="entry name" value="Nucleotide-bd_a/b_plait_sf"/>
</dbReference>
<feature type="compositionally biased region" description="Acidic residues" evidence="4">
    <location>
        <begin position="196"/>
        <end position="285"/>
    </location>
</feature>
<feature type="compositionally biased region" description="Low complexity" evidence="4">
    <location>
        <begin position="175"/>
        <end position="190"/>
    </location>
</feature>
<feature type="compositionally biased region" description="Low complexity" evidence="4">
    <location>
        <begin position="46"/>
        <end position="65"/>
    </location>
</feature>
<dbReference type="GO" id="GO:0003723">
    <property type="term" value="F:RNA binding"/>
    <property type="evidence" value="ECO:0007669"/>
    <property type="project" value="UniProtKB-UniRule"/>
</dbReference>
<feature type="compositionally biased region" description="Low complexity" evidence="4">
    <location>
        <begin position="123"/>
        <end position="137"/>
    </location>
</feature>
<feature type="compositionally biased region" description="Basic and acidic residues" evidence="4">
    <location>
        <begin position="740"/>
        <end position="761"/>
    </location>
</feature>
<evidence type="ECO:0000313" key="7">
    <source>
        <dbReference type="Proteomes" id="UP001176517"/>
    </source>
</evidence>
<feature type="compositionally biased region" description="Acidic residues" evidence="4">
    <location>
        <begin position="300"/>
        <end position="313"/>
    </location>
</feature>
<dbReference type="InterPro" id="IPR035979">
    <property type="entry name" value="RBD_domain_sf"/>
</dbReference>
<feature type="compositionally biased region" description="Basic and acidic residues" evidence="4">
    <location>
        <begin position="77"/>
        <end position="87"/>
    </location>
</feature>
<feature type="compositionally biased region" description="Basic residues" evidence="4">
    <location>
        <begin position="99"/>
        <end position="119"/>
    </location>
</feature>
<sequence length="862" mass="93613">MSKSIEKSSKKRERDSFTASVAPDAAEIVDKNVKDKKTKKEKKAKATTAAAAEETDAAAETSTEAVDPKQKKKKDKSSKADKRKSSESDVADEDDSRLAKKARKEAKAEKKQKHSKKEKKSSSDTAIGAASSAAVGSSNFLFSADSSSKFDSELDAMFAAAPPPAPAAAPSKQGSSRTVPTSTKPSSKSGKPAEEQVQDMDTDDEDQDDADDDDKEENLAVDDTQEVEADEAEEADDEDLSSLGSDEFDALYADDDDATVSEDGDVDDTEEEDAEQDDDDEEGVEEGQKDESEAAHFSESEDEDTAEVGDETEDKPLVHETLQSSAGALEKLAARRKREGDDEPAEIKDRRTVFIGNIPVEAVRSKTMEKALRRHIESFSPVPGLIKLDAVRFRSVPFSVPTDSIDRDGAGSLKAQKHRERTQLYKEASRQLDNEEGRAQGKVFLNANQKRKVAAINQDLNTHAAAVNAYVTINHPDSRIIKATWGQDAQKGPSVNASVLAALLAVSVNGSIFEARHLRADVVTPLEPREVIDAGLDKLKSPSNGSLLVVGHQHTSAGTDNKRTVFVGNLDFEAEEEELRTFFEKLVRDERGKPSAAQQIEFVPVTDSKSALLFGAKVVEREGEWVQDVRLIRDRATQMGKGFGYVRFVDTSCVEEVLAAYKAEEAYIEALKTGRATKAAPGKRKARDEDEEDDEDDELLSGAAKDTFRRRFKFRRRLLRVTPCKNTSGGASNGGQRANRQLDNRTQGRPERGPGSSDRRATAAARGGAPRGSTGSATSGDRPRQNVAIAAPEFAALSKEDRAAIKRADPTRNARRMEKKQQRKQQEGGDDSGPKARVKLAQGKSMKRAGGGGGGVKKARRS</sequence>
<organism evidence="6 7">
    <name type="scientific">Tilletia horrida</name>
    <dbReference type="NCBI Taxonomy" id="155126"/>
    <lineage>
        <taxon>Eukaryota</taxon>
        <taxon>Fungi</taxon>
        <taxon>Dikarya</taxon>
        <taxon>Basidiomycota</taxon>
        <taxon>Ustilaginomycotina</taxon>
        <taxon>Exobasidiomycetes</taxon>
        <taxon>Tilletiales</taxon>
        <taxon>Tilletiaceae</taxon>
        <taxon>Tilletia</taxon>
    </lineage>
</organism>
<dbReference type="Gene3D" id="3.30.70.330">
    <property type="match status" value="1"/>
</dbReference>
<feature type="compositionally biased region" description="Polar residues" evidence="4">
    <location>
        <begin position="724"/>
        <end position="739"/>
    </location>
</feature>
<name>A0AAN6GS97_9BASI</name>
<proteinExistence type="predicted"/>
<evidence type="ECO:0000313" key="6">
    <source>
        <dbReference type="EMBL" id="KAK0554138.1"/>
    </source>
</evidence>
<feature type="region of interest" description="Disordered" evidence="4">
    <location>
        <begin position="1"/>
        <end position="137"/>
    </location>
</feature>
<dbReference type="Proteomes" id="UP001176517">
    <property type="component" value="Unassembled WGS sequence"/>
</dbReference>
<accession>A0AAN6GS97</accession>
<dbReference type="EMBL" id="JAPDMZ010000041">
    <property type="protein sequence ID" value="KAK0554138.1"/>
    <property type="molecule type" value="Genomic_DNA"/>
</dbReference>